<evidence type="ECO:0000313" key="2">
    <source>
        <dbReference type="Proteomes" id="UP000249819"/>
    </source>
</evidence>
<dbReference type="Proteomes" id="UP000249819">
    <property type="component" value="Unassembled WGS sequence"/>
</dbReference>
<dbReference type="AlphaFoldDB" id="A0A327W6A9"/>
<evidence type="ECO:0000313" key="1">
    <source>
        <dbReference type="EMBL" id="RAJ86049.1"/>
    </source>
</evidence>
<accession>A0A327W6A9</accession>
<reference evidence="1 2" key="1">
    <citation type="submission" date="2018-06" db="EMBL/GenBank/DDBJ databases">
        <title>Genomic Encyclopedia of Archaeal and Bacterial Type Strains, Phase II (KMG-II): from individual species to whole genera.</title>
        <authorList>
            <person name="Goeker M."/>
        </authorList>
    </citation>
    <scope>NUCLEOTIDE SEQUENCE [LARGE SCALE GENOMIC DNA]</scope>
    <source>
        <strain evidence="1 2">DSM 29821</strain>
    </source>
</reference>
<sequence>MPVYASTLMKVKKVTKRLMQTETINFKKSSSIG</sequence>
<organism evidence="1 2">
    <name type="scientific">Chitinophaga dinghuensis</name>
    <dbReference type="NCBI Taxonomy" id="1539050"/>
    <lineage>
        <taxon>Bacteria</taxon>
        <taxon>Pseudomonadati</taxon>
        <taxon>Bacteroidota</taxon>
        <taxon>Chitinophagia</taxon>
        <taxon>Chitinophagales</taxon>
        <taxon>Chitinophagaceae</taxon>
        <taxon>Chitinophaga</taxon>
    </lineage>
</organism>
<protein>
    <submittedName>
        <fullName evidence="1">Uncharacterized protein</fullName>
    </submittedName>
</protein>
<gene>
    <name evidence="1" type="ORF">CLV59_102760</name>
</gene>
<comment type="caution">
    <text evidence="1">The sequence shown here is derived from an EMBL/GenBank/DDBJ whole genome shotgun (WGS) entry which is preliminary data.</text>
</comment>
<dbReference type="EMBL" id="QLMA01000002">
    <property type="protein sequence ID" value="RAJ86049.1"/>
    <property type="molecule type" value="Genomic_DNA"/>
</dbReference>
<keyword evidence="2" id="KW-1185">Reference proteome</keyword>
<name>A0A327W6A9_9BACT</name>
<proteinExistence type="predicted"/>